<dbReference type="STRING" id="742152.A0A2H3JBV4"/>
<feature type="region of interest" description="Disordered" evidence="9">
    <location>
        <begin position="1"/>
        <end position="51"/>
    </location>
</feature>
<dbReference type="SUPFAM" id="SSF49899">
    <property type="entry name" value="Concanavalin A-like lectins/glucanases"/>
    <property type="match status" value="1"/>
</dbReference>
<feature type="compositionally biased region" description="Polar residues" evidence="9">
    <location>
        <begin position="18"/>
        <end position="50"/>
    </location>
</feature>
<feature type="compositionally biased region" description="Pro residues" evidence="9">
    <location>
        <begin position="1"/>
        <end position="11"/>
    </location>
</feature>
<keyword evidence="3 10" id="KW-0812">Transmembrane</keyword>
<evidence type="ECO:0000256" key="7">
    <source>
        <dbReference type="ARBA" id="ARBA00023180"/>
    </source>
</evidence>
<dbReference type="OrthoDB" id="412647at2759"/>
<accession>A0A2H3JBV4</accession>
<evidence type="ECO:0000313" key="13">
    <source>
        <dbReference type="Proteomes" id="UP000218811"/>
    </source>
</evidence>
<dbReference type="OMA" id="PYNYQYE"/>
<dbReference type="InterPro" id="IPR013320">
    <property type="entry name" value="ConA-like_dom_sf"/>
</dbReference>
<dbReference type="PROSITE" id="PS51762">
    <property type="entry name" value="GH16_2"/>
    <property type="match status" value="1"/>
</dbReference>
<feature type="domain" description="GH16" evidence="11">
    <location>
        <begin position="178"/>
        <end position="580"/>
    </location>
</feature>
<keyword evidence="7" id="KW-0325">Glycoprotein</keyword>
<evidence type="ECO:0000256" key="10">
    <source>
        <dbReference type="SAM" id="Phobius"/>
    </source>
</evidence>
<reference evidence="12 13" key="1">
    <citation type="journal article" date="2012" name="Science">
        <title>The Paleozoic origin of enzymatic lignin decomposition reconstructed from 31 fungal genomes.</title>
        <authorList>
            <person name="Floudas D."/>
            <person name="Binder M."/>
            <person name="Riley R."/>
            <person name="Barry K."/>
            <person name="Blanchette R.A."/>
            <person name="Henrissat B."/>
            <person name="Martinez A.T."/>
            <person name="Otillar R."/>
            <person name="Spatafora J.W."/>
            <person name="Yadav J.S."/>
            <person name="Aerts A."/>
            <person name="Benoit I."/>
            <person name="Boyd A."/>
            <person name="Carlson A."/>
            <person name="Copeland A."/>
            <person name="Coutinho P.M."/>
            <person name="de Vries R.P."/>
            <person name="Ferreira P."/>
            <person name="Findley K."/>
            <person name="Foster B."/>
            <person name="Gaskell J."/>
            <person name="Glotzer D."/>
            <person name="Gorecki P."/>
            <person name="Heitman J."/>
            <person name="Hesse C."/>
            <person name="Hori C."/>
            <person name="Igarashi K."/>
            <person name="Jurgens J.A."/>
            <person name="Kallen N."/>
            <person name="Kersten P."/>
            <person name="Kohler A."/>
            <person name="Kuees U."/>
            <person name="Kumar T.K.A."/>
            <person name="Kuo A."/>
            <person name="LaButti K."/>
            <person name="Larrondo L.F."/>
            <person name="Lindquist E."/>
            <person name="Ling A."/>
            <person name="Lombard V."/>
            <person name="Lucas S."/>
            <person name="Lundell T."/>
            <person name="Martin R."/>
            <person name="McLaughlin D.J."/>
            <person name="Morgenstern I."/>
            <person name="Morin E."/>
            <person name="Murat C."/>
            <person name="Nagy L.G."/>
            <person name="Nolan M."/>
            <person name="Ohm R.A."/>
            <person name="Patyshakuliyeva A."/>
            <person name="Rokas A."/>
            <person name="Ruiz-Duenas F.J."/>
            <person name="Sabat G."/>
            <person name="Salamov A."/>
            <person name="Samejima M."/>
            <person name="Schmutz J."/>
            <person name="Slot J.C."/>
            <person name="St John F."/>
            <person name="Stenlid J."/>
            <person name="Sun H."/>
            <person name="Sun S."/>
            <person name="Syed K."/>
            <person name="Tsang A."/>
            <person name="Wiebenga A."/>
            <person name="Young D."/>
            <person name="Pisabarro A."/>
            <person name="Eastwood D.C."/>
            <person name="Martin F."/>
            <person name="Cullen D."/>
            <person name="Grigoriev I.V."/>
            <person name="Hibbett D.S."/>
        </authorList>
    </citation>
    <scope>NUCLEOTIDE SEQUENCE [LARGE SCALE GENOMIC DNA]</scope>
    <source>
        <strain evidence="12 13">MD-104</strain>
    </source>
</reference>
<evidence type="ECO:0000259" key="11">
    <source>
        <dbReference type="PROSITE" id="PS51762"/>
    </source>
</evidence>
<dbReference type="InterPro" id="IPR000757">
    <property type="entry name" value="Beta-glucanase-like"/>
</dbReference>
<dbReference type="PANTHER" id="PTHR31361">
    <property type="entry name" value="BETA-GLUCAN SYNTHESIS-ASSOCIATED PROTEIN KRE6-RELATED"/>
    <property type="match status" value="1"/>
</dbReference>
<evidence type="ECO:0000313" key="12">
    <source>
        <dbReference type="EMBL" id="PCH39742.1"/>
    </source>
</evidence>
<name>A0A2H3JBV4_WOLCO</name>
<dbReference type="GO" id="GO:0015926">
    <property type="term" value="F:glucosidase activity"/>
    <property type="evidence" value="ECO:0007669"/>
    <property type="project" value="TreeGrafter"/>
</dbReference>
<dbReference type="FunFam" id="2.60.120.200:FF:000135">
    <property type="entry name" value="Related to KRE6-glucan synthase subunit"/>
    <property type="match status" value="1"/>
</dbReference>
<evidence type="ECO:0000256" key="9">
    <source>
        <dbReference type="SAM" id="MobiDB-lite"/>
    </source>
</evidence>
<dbReference type="Pfam" id="PF03935">
    <property type="entry name" value="SKN1_KRE6_Sbg1"/>
    <property type="match status" value="1"/>
</dbReference>
<evidence type="ECO:0000256" key="4">
    <source>
        <dbReference type="ARBA" id="ARBA00022968"/>
    </source>
</evidence>
<evidence type="ECO:0000256" key="8">
    <source>
        <dbReference type="ARBA" id="ARBA00023316"/>
    </source>
</evidence>
<organism evidence="12 13">
    <name type="scientific">Wolfiporia cocos (strain MD-104)</name>
    <name type="common">Brown rot fungus</name>
    <dbReference type="NCBI Taxonomy" id="742152"/>
    <lineage>
        <taxon>Eukaryota</taxon>
        <taxon>Fungi</taxon>
        <taxon>Dikarya</taxon>
        <taxon>Basidiomycota</taxon>
        <taxon>Agaricomycotina</taxon>
        <taxon>Agaricomycetes</taxon>
        <taxon>Polyporales</taxon>
        <taxon>Phaeolaceae</taxon>
        <taxon>Wolfiporia</taxon>
    </lineage>
</organism>
<dbReference type="AlphaFoldDB" id="A0A2H3JBV4"/>
<comment type="similarity">
    <text evidence="2">Belongs to the SKN1/KRE6 family.</text>
</comment>
<dbReference type="GO" id="GO:0005886">
    <property type="term" value="C:plasma membrane"/>
    <property type="evidence" value="ECO:0007669"/>
    <property type="project" value="TreeGrafter"/>
</dbReference>
<keyword evidence="8" id="KW-0961">Cell wall biogenesis/degradation</keyword>
<comment type="subcellular location">
    <subcellularLocation>
        <location evidence="1">Membrane</location>
        <topology evidence="1">Single-pass type II membrane protein</topology>
    </subcellularLocation>
</comment>
<keyword evidence="6 10" id="KW-0472">Membrane</keyword>
<evidence type="ECO:0000256" key="6">
    <source>
        <dbReference type="ARBA" id="ARBA00023136"/>
    </source>
</evidence>
<dbReference type="CDD" id="cd02180">
    <property type="entry name" value="GH16_fungal_KRE6_glucanase"/>
    <property type="match status" value="1"/>
</dbReference>
<feature type="transmembrane region" description="Helical" evidence="10">
    <location>
        <begin position="155"/>
        <end position="183"/>
    </location>
</feature>
<evidence type="ECO:0000256" key="2">
    <source>
        <dbReference type="ARBA" id="ARBA00010962"/>
    </source>
</evidence>
<evidence type="ECO:0000256" key="1">
    <source>
        <dbReference type="ARBA" id="ARBA00004606"/>
    </source>
</evidence>
<evidence type="ECO:0000256" key="3">
    <source>
        <dbReference type="ARBA" id="ARBA00022692"/>
    </source>
</evidence>
<proteinExistence type="inferred from homology"/>
<dbReference type="GO" id="GO:0031505">
    <property type="term" value="P:fungal-type cell wall organization"/>
    <property type="evidence" value="ECO:0007669"/>
    <property type="project" value="TreeGrafter"/>
</dbReference>
<dbReference type="EMBL" id="KB468053">
    <property type="protein sequence ID" value="PCH39742.1"/>
    <property type="molecule type" value="Genomic_DNA"/>
</dbReference>
<dbReference type="Proteomes" id="UP000218811">
    <property type="component" value="Unassembled WGS sequence"/>
</dbReference>
<gene>
    <name evidence="12" type="ORF">WOLCODRAFT_136471</name>
</gene>
<keyword evidence="4" id="KW-0735">Signal-anchor</keyword>
<keyword evidence="13" id="KW-1185">Reference proteome</keyword>
<dbReference type="Gene3D" id="2.60.120.200">
    <property type="match status" value="2"/>
</dbReference>
<keyword evidence="5 10" id="KW-1133">Transmembrane helix</keyword>
<evidence type="ECO:0000256" key="5">
    <source>
        <dbReference type="ARBA" id="ARBA00022989"/>
    </source>
</evidence>
<dbReference type="InterPro" id="IPR005629">
    <property type="entry name" value="Skn1/Kre6/Sbg1"/>
</dbReference>
<dbReference type="FunFam" id="2.60.120.200:FF:000140">
    <property type="entry name" value="Beta-glucan synthesis-associated protein"/>
    <property type="match status" value="1"/>
</dbReference>
<protein>
    <submittedName>
        <fullName evidence="12">Glycoside hydrolase family 16 protein</fullName>
    </submittedName>
</protein>
<dbReference type="GO" id="GO:0006078">
    <property type="term" value="P:(1-&gt;6)-beta-D-glucan biosynthetic process"/>
    <property type="evidence" value="ECO:0007669"/>
    <property type="project" value="TreeGrafter"/>
</dbReference>
<keyword evidence="12" id="KW-0378">Hydrolase</keyword>
<dbReference type="GO" id="GO:0005789">
    <property type="term" value="C:endoplasmic reticulum membrane"/>
    <property type="evidence" value="ECO:0007669"/>
    <property type="project" value="TreeGrafter"/>
</dbReference>
<sequence>MAAPRRQPPNPQYYAVPQSPQGTSRYQPPPQSQATQAMPQPQPSTSQVGRSDTAYGVATGAIGGGYGPYSYNPTVTNGRYNSSRFSAAISETSVGTAGEKTVNTTTQMIGTASVPAYPYLWDTRDPELDDALHNPDPVRDAAMERSCTPFSARGWLNVSALLILVCALLTLFAGYPIIAYYAYPTPKSVGYNLGGINQSGQIPDLPHMATLVDKDTPASAMSRKGNDGQSYTLVFSDEFEQDGRTFWPGDDPFWEAVNLNYWPTGDLEWYTPTQATTENGKLVLTMEEVENHNLNFRSAMLQTWNKFCFTTGYIEISLSLPGSVEAPGFWPAAWTMGNLGRAGYGATTQGTWPYSYDSCDVGTFPNQTTSGGEPAAAVGLSYQPGQKLSACTCPGGDHPGPSVSVGRGVPEIDVLEAQVAGGNRGQVSQSMQLAPFDYGYFFDNSSTVTTIYDDDTSYINTYHGGQYQEAVSGLTYINSSVYNNNEYNTYGFEWYSDPNDRSAGVITWYSSGTPAWQITSGSIGADSTVEISDRLIPEEPMYIILNFGMSPSFQEQDWGALKFPAKMYIDYVRVYQRDDVASNSDSISCDPSNYPTADYINSHLNAYSNPNLTTWEQAGYTFPRNSKYDGCS</sequence>
<dbReference type="PANTHER" id="PTHR31361:SF15">
    <property type="entry name" value="GH16 DOMAIN-CONTAINING PROTEIN"/>
    <property type="match status" value="1"/>
</dbReference>